<evidence type="ECO:0000313" key="3">
    <source>
        <dbReference type="Proteomes" id="UP000183975"/>
    </source>
</evidence>
<dbReference type="Pfam" id="PF09560">
    <property type="entry name" value="Spore_YunB"/>
    <property type="match status" value="1"/>
</dbReference>
<evidence type="ECO:0000256" key="1">
    <source>
        <dbReference type="SAM" id="Phobius"/>
    </source>
</evidence>
<keyword evidence="1" id="KW-1133">Transmembrane helix</keyword>
<dbReference type="EMBL" id="FRAH01000044">
    <property type="protein sequence ID" value="SHK77378.1"/>
    <property type="molecule type" value="Genomic_DNA"/>
</dbReference>
<organism evidence="2 3">
    <name type="scientific">Anaerotignum lactatifermentans DSM 14214</name>
    <dbReference type="NCBI Taxonomy" id="1121323"/>
    <lineage>
        <taxon>Bacteria</taxon>
        <taxon>Bacillati</taxon>
        <taxon>Bacillota</taxon>
        <taxon>Clostridia</taxon>
        <taxon>Lachnospirales</taxon>
        <taxon>Anaerotignaceae</taxon>
        <taxon>Anaerotignum</taxon>
    </lineage>
</organism>
<dbReference type="OrthoDB" id="1649278at2"/>
<feature type="transmembrane region" description="Helical" evidence="1">
    <location>
        <begin position="12"/>
        <end position="33"/>
    </location>
</feature>
<name>A0A1M6V7F2_9FIRM</name>
<gene>
    <name evidence="2" type="ORF">SAMN02745138_02324</name>
</gene>
<keyword evidence="1" id="KW-0812">Transmembrane</keyword>
<accession>A0A1M6V7F2</accession>
<keyword evidence="1" id="KW-0472">Membrane</keyword>
<dbReference type="InterPro" id="IPR014197">
    <property type="entry name" value="Sporulation_prot_YunB"/>
</dbReference>
<reference evidence="2 3" key="1">
    <citation type="submission" date="2016-11" db="EMBL/GenBank/DDBJ databases">
        <authorList>
            <person name="Jaros S."/>
            <person name="Januszkiewicz K."/>
            <person name="Wedrychowicz H."/>
        </authorList>
    </citation>
    <scope>NUCLEOTIDE SEQUENCE [LARGE SCALE GENOMIC DNA]</scope>
    <source>
        <strain evidence="2 3">DSM 14214</strain>
    </source>
</reference>
<dbReference type="AlphaFoldDB" id="A0A1M6V7F2"/>
<sequence length="226" mass="25562">MGARRRKKHTFSWSTLLLIITIGITLGIGLRFFDLRLTEIAEEMSKLESKTAANRVIDTALERTLAELSMEAEDFYFANESNPDGISADTIAINRFCTTLSSEITKELEQLNNEKINVPLGSISGVELFANWGPDIPFSMEPKGAAEVDYETKMESSGINQMHFQIWINISLEIRIVNPLHEESIPMTRKIMLVDTVFGGDVPEEYFQWETADLPIDRTVKMLLNV</sequence>
<proteinExistence type="predicted"/>
<dbReference type="Proteomes" id="UP000183975">
    <property type="component" value="Unassembled WGS sequence"/>
</dbReference>
<dbReference type="RefSeq" id="WP_072851979.1">
    <property type="nucleotide sequence ID" value="NZ_FRAH01000044.1"/>
</dbReference>
<dbReference type="NCBIfam" id="TIGR02832">
    <property type="entry name" value="spo_yunB"/>
    <property type="match status" value="1"/>
</dbReference>
<evidence type="ECO:0000313" key="2">
    <source>
        <dbReference type="EMBL" id="SHK77378.1"/>
    </source>
</evidence>
<protein>
    <submittedName>
        <fullName evidence="2">Sporulation protein YunB</fullName>
    </submittedName>
</protein>
<keyword evidence="3" id="KW-1185">Reference proteome</keyword>